<sequence>MVPPRTRRAATARESRAQHPPPLLLSFSCGLLLAPFSIPPRPWPRARAHRPRLRPRERWESGRYPQARRGGRRGGRGGRRVRLGGARCSGRPSERLEQQV</sequence>
<dbReference type="Gramene" id="PUZ55095">
    <property type="protein sequence ID" value="PUZ55095"/>
    <property type="gene ID" value="GQ55_5G183900"/>
</dbReference>
<feature type="compositionally biased region" description="Basic residues" evidence="1">
    <location>
        <begin position="69"/>
        <end position="82"/>
    </location>
</feature>
<dbReference type="Proteomes" id="UP000244336">
    <property type="component" value="Chromosome 5"/>
</dbReference>
<feature type="region of interest" description="Disordered" evidence="1">
    <location>
        <begin position="1"/>
        <end position="21"/>
    </location>
</feature>
<gene>
    <name evidence="2" type="ORF">GQ55_5G183900</name>
</gene>
<keyword evidence="3" id="KW-1185">Reference proteome</keyword>
<dbReference type="EMBL" id="CM009753">
    <property type="protein sequence ID" value="PUZ55095.1"/>
    <property type="molecule type" value="Genomic_DNA"/>
</dbReference>
<name>A0A2T7DHP6_9POAL</name>
<feature type="compositionally biased region" description="Basic residues" evidence="1">
    <location>
        <begin position="1"/>
        <end position="10"/>
    </location>
</feature>
<feature type="compositionally biased region" description="Basic residues" evidence="1">
    <location>
        <begin position="44"/>
        <end position="53"/>
    </location>
</feature>
<accession>A0A2T7DHP6</accession>
<dbReference type="PROSITE" id="PS51257">
    <property type="entry name" value="PROKAR_LIPOPROTEIN"/>
    <property type="match status" value="1"/>
</dbReference>
<evidence type="ECO:0000313" key="2">
    <source>
        <dbReference type="EMBL" id="PUZ55095.1"/>
    </source>
</evidence>
<feature type="region of interest" description="Disordered" evidence="1">
    <location>
        <begin position="40"/>
        <end position="100"/>
    </location>
</feature>
<evidence type="ECO:0000313" key="3">
    <source>
        <dbReference type="Proteomes" id="UP000244336"/>
    </source>
</evidence>
<reference evidence="2 3" key="1">
    <citation type="submission" date="2018-04" db="EMBL/GenBank/DDBJ databases">
        <title>WGS assembly of Panicum hallii var. hallii HAL2.</title>
        <authorList>
            <person name="Lovell J."/>
            <person name="Jenkins J."/>
            <person name="Lowry D."/>
            <person name="Mamidi S."/>
            <person name="Sreedasyam A."/>
            <person name="Weng X."/>
            <person name="Barry K."/>
            <person name="Bonette J."/>
            <person name="Campitelli B."/>
            <person name="Daum C."/>
            <person name="Gordon S."/>
            <person name="Gould B."/>
            <person name="Lipzen A."/>
            <person name="MacQueen A."/>
            <person name="Palacio-Mejia J."/>
            <person name="Plott C."/>
            <person name="Shakirov E."/>
            <person name="Shu S."/>
            <person name="Yoshinaga Y."/>
            <person name="Zane M."/>
            <person name="Rokhsar D."/>
            <person name="Grimwood J."/>
            <person name="Schmutz J."/>
            <person name="Juenger T."/>
        </authorList>
    </citation>
    <scope>NUCLEOTIDE SEQUENCE [LARGE SCALE GENOMIC DNA]</scope>
    <source>
        <strain evidence="3">cv. HAL2</strain>
    </source>
</reference>
<dbReference type="AlphaFoldDB" id="A0A2T7DHP6"/>
<organism evidence="2 3">
    <name type="scientific">Panicum hallii var. hallii</name>
    <dbReference type="NCBI Taxonomy" id="1504633"/>
    <lineage>
        <taxon>Eukaryota</taxon>
        <taxon>Viridiplantae</taxon>
        <taxon>Streptophyta</taxon>
        <taxon>Embryophyta</taxon>
        <taxon>Tracheophyta</taxon>
        <taxon>Spermatophyta</taxon>
        <taxon>Magnoliopsida</taxon>
        <taxon>Liliopsida</taxon>
        <taxon>Poales</taxon>
        <taxon>Poaceae</taxon>
        <taxon>PACMAD clade</taxon>
        <taxon>Panicoideae</taxon>
        <taxon>Panicodae</taxon>
        <taxon>Paniceae</taxon>
        <taxon>Panicinae</taxon>
        <taxon>Panicum</taxon>
        <taxon>Panicum sect. Panicum</taxon>
    </lineage>
</organism>
<proteinExistence type="predicted"/>
<protein>
    <submittedName>
        <fullName evidence="2">Uncharacterized protein</fullName>
    </submittedName>
</protein>
<evidence type="ECO:0000256" key="1">
    <source>
        <dbReference type="SAM" id="MobiDB-lite"/>
    </source>
</evidence>